<feature type="compositionally biased region" description="Basic and acidic residues" evidence="10">
    <location>
        <begin position="174"/>
        <end position="188"/>
    </location>
</feature>
<dbReference type="InterPro" id="IPR003654">
    <property type="entry name" value="OAR_dom"/>
</dbReference>
<evidence type="ECO:0000313" key="12">
    <source>
        <dbReference type="EMBL" id="CAD7078581.1"/>
    </source>
</evidence>
<dbReference type="SUPFAM" id="SSF46689">
    <property type="entry name" value="Homeodomain-like"/>
    <property type="match status" value="1"/>
</dbReference>
<dbReference type="GO" id="GO:0000978">
    <property type="term" value="F:RNA polymerase II cis-regulatory region sequence-specific DNA binding"/>
    <property type="evidence" value="ECO:0007669"/>
    <property type="project" value="TreeGrafter"/>
</dbReference>
<dbReference type="PANTHER" id="PTHR46271:SF4">
    <property type="entry name" value="HOMEOBOX PROTEIN, PUTATIVE-RELATED"/>
    <property type="match status" value="1"/>
</dbReference>
<evidence type="ECO:0000256" key="7">
    <source>
        <dbReference type="ARBA" id="ARBA00023242"/>
    </source>
</evidence>
<dbReference type="InterPro" id="IPR001356">
    <property type="entry name" value="HD"/>
</dbReference>
<dbReference type="PROSITE" id="PS50071">
    <property type="entry name" value="HOMEOBOX_2"/>
    <property type="match status" value="1"/>
</dbReference>
<evidence type="ECO:0000256" key="10">
    <source>
        <dbReference type="SAM" id="MobiDB-lite"/>
    </source>
</evidence>
<dbReference type="CDD" id="cd00086">
    <property type="entry name" value="homeodomain"/>
    <property type="match status" value="1"/>
</dbReference>
<keyword evidence="5 8" id="KW-0371">Homeobox</keyword>
<dbReference type="EMBL" id="LR899009">
    <property type="protein sequence ID" value="CAD7078581.1"/>
    <property type="molecule type" value="Genomic_DNA"/>
</dbReference>
<feature type="DNA-binding region" description="Homeobox" evidence="8">
    <location>
        <begin position="390"/>
        <end position="449"/>
    </location>
</feature>
<dbReference type="SMART" id="SM00389">
    <property type="entry name" value="HOX"/>
    <property type="match status" value="1"/>
</dbReference>
<evidence type="ECO:0000256" key="4">
    <source>
        <dbReference type="ARBA" id="ARBA00023125"/>
    </source>
</evidence>
<dbReference type="GO" id="GO:0045944">
    <property type="term" value="P:positive regulation of transcription by RNA polymerase II"/>
    <property type="evidence" value="ECO:0007669"/>
    <property type="project" value="InterPro"/>
</dbReference>
<comment type="subcellular location">
    <subcellularLocation>
        <location evidence="1 8 9">Nucleus</location>
    </subcellularLocation>
</comment>
<dbReference type="Pfam" id="PF03826">
    <property type="entry name" value="OAR"/>
    <property type="match status" value="1"/>
</dbReference>
<feature type="compositionally biased region" description="Polar residues" evidence="10">
    <location>
        <begin position="343"/>
        <end position="383"/>
    </location>
</feature>
<feature type="domain" description="Homeobox" evidence="11">
    <location>
        <begin position="388"/>
        <end position="448"/>
    </location>
</feature>
<dbReference type="Proteomes" id="UP000594454">
    <property type="component" value="Chromosome 1"/>
</dbReference>
<dbReference type="InParanoid" id="A0A7R8UD56"/>
<dbReference type="InterPro" id="IPR017970">
    <property type="entry name" value="Homeobox_CS"/>
</dbReference>
<evidence type="ECO:0000256" key="3">
    <source>
        <dbReference type="ARBA" id="ARBA00023015"/>
    </source>
</evidence>
<dbReference type="PANTHER" id="PTHR46271">
    <property type="entry name" value="HOMEOBOX PROTEIN, PUTATIVE-RELATED"/>
    <property type="match status" value="1"/>
</dbReference>
<feature type="compositionally biased region" description="Low complexity" evidence="10">
    <location>
        <begin position="304"/>
        <end position="324"/>
    </location>
</feature>
<dbReference type="InterPro" id="IPR009057">
    <property type="entry name" value="Homeodomain-like_sf"/>
</dbReference>
<dbReference type="OrthoDB" id="6159439at2759"/>
<evidence type="ECO:0000313" key="13">
    <source>
        <dbReference type="Proteomes" id="UP000594454"/>
    </source>
</evidence>
<evidence type="ECO:0000256" key="2">
    <source>
        <dbReference type="ARBA" id="ARBA00006503"/>
    </source>
</evidence>
<name>A0A7R8UD56_HERIL</name>
<evidence type="ECO:0000256" key="1">
    <source>
        <dbReference type="ARBA" id="ARBA00004123"/>
    </source>
</evidence>
<feature type="region of interest" description="Disordered" evidence="10">
    <location>
        <begin position="172"/>
        <end position="194"/>
    </location>
</feature>
<dbReference type="Pfam" id="PF00046">
    <property type="entry name" value="Homeodomain"/>
    <property type="match status" value="1"/>
</dbReference>
<dbReference type="GO" id="GO:0000981">
    <property type="term" value="F:DNA-binding transcription factor activity, RNA polymerase II-specific"/>
    <property type="evidence" value="ECO:0007669"/>
    <property type="project" value="InterPro"/>
</dbReference>
<evidence type="ECO:0000256" key="5">
    <source>
        <dbReference type="ARBA" id="ARBA00023155"/>
    </source>
</evidence>
<evidence type="ECO:0000256" key="9">
    <source>
        <dbReference type="RuleBase" id="RU000682"/>
    </source>
</evidence>
<feature type="region of interest" description="Disordered" evidence="10">
    <location>
        <begin position="289"/>
        <end position="392"/>
    </location>
</feature>
<evidence type="ECO:0000259" key="11">
    <source>
        <dbReference type="PROSITE" id="PS50071"/>
    </source>
</evidence>
<sequence length="690" mass="76057">MEEVTDVSEDSNRPQQIPNTMVIEILFKSLYLLRIYVGGTHTSELNDATDLRCPPLNHIRGADNHQPLNNGKNHLNHALSQLHSHSDKYNHFNYSAHFKTTAESVSPSSSSMTGPGCLLAAPPMTLDQANNPDLEYSSHPATATALHEANQREIAAGSKFFADSSNYRSTCDNDFGRRPGIENEDQAKSLRGSATSSYYEDNAQDYDDSMSANGDISKDLVQMPPTSLSSCLGTSSAPQMLSAGVKRKAFDDLEDRATSNESAESHVKHNFESYMKPFEGIRARNFEDMQPQQQQQGDLHHQHLQQNALQHHLQTQHPQQQRTATTDDYRLNSMDQSDRINDNESIMNGSCASSEELNQTNSSEQGEKITSGSDEEGTQAQDDNCSKKKHRRNRTTFTTYQLHELERAFEKSHYPDVYSREELAMKVNLPEVRVQVWFQNRRAKWRRQEKSESLRLGLTHFSQLPHRLSCNGASLPVDPWLSPPLLSALPGFLSHPQTVYPSYLTPPLSLAPSNLSMSSLAIGHPSGPQNLRISPPSMATMPPQLNVPAGMRLSPSQSSGMPPAATRHSPSAAAIHHHHHHQPPPSQPHVSPLTTNSIPSSSSPQNLSLTPSPQNLSNSSVVLSPEAAGVPSKVPKIDVCEAVDAQLLSPKESTVTVCDSPSDIRSNSIATLRNKAKEHLESINKGLTMV</sequence>
<keyword evidence="7 8" id="KW-0539">Nucleus</keyword>
<dbReference type="Gene3D" id="1.10.10.60">
    <property type="entry name" value="Homeodomain-like"/>
    <property type="match status" value="1"/>
</dbReference>
<keyword evidence="4 8" id="KW-0238">DNA-binding</keyword>
<comment type="similarity">
    <text evidence="2">Belongs to the paired homeobox family. Bicoid subfamily.</text>
</comment>
<reference evidence="12 13" key="1">
    <citation type="submission" date="2020-11" db="EMBL/GenBank/DDBJ databases">
        <authorList>
            <person name="Wallbank WR R."/>
            <person name="Pardo Diaz C."/>
            <person name="Kozak K."/>
            <person name="Martin S."/>
            <person name="Jiggins C."/>
            <person name="Moest M."/>
            <person name="Warren A I."/>
            <person name="Generalovic N T."/>
            <person name="Byers J.R.P. K."/>
            <person name="Montejo-Kovacevich G."/>
            <person name="Yen C E."/>
        </authorList>
    </citation>
    <scope>NUCLEOTIDE SEQUENCE [LARGE SCALE GENOMIC DNA]</scope>
</reference>
<dbReference type="InterPro" id="IPR043562">
    <property type="entry name" value="RAX/RAX2"/>
</dbReference>
<dbReference type="GO" id="GO:0005634">
    <property type="term" value="C:nucleus"/>
    <property type="evidence" value="ECO:0007669"/>
    <property type="project" value="UniProtKB-SubCell"/>
</dbReference>
<dbReference type="AlphaFoldDB" id="A0A7R8UD56"/>
<gene>
    <name evidence="12" type="ORF">HERILL_LOCUS1839</name>
</gene>
<accession>A0A7R8UD56</accession>
<organism evidence="12 13">
    <name type="scientific">Hermetia illucens</name>
    <name type="common">Black soldier fly</name>
    <dbReference type="NCBI Taxonomy" id="343691"/>
    <lineage>
        <taxon>Eukaryota</taxon>
        <taxon>Metazoa</taxon>
        <taxon>Ecdysozoa</taxon>
        <taxon>Arthropoda</taxon>
        <taxon>Hexapoda</taxon>
        <taxon>Insecta</taxon>
        <taxon>Pterygota</taxon>
        <taxon>Neoptera</taxon>
        <taxon>Endopterygota</taxon>
        <taxon>Diptera</taxon>
        <taxon>Brachycera</taxon>
        <taxon>Stratiomyomorpha</taxon>
        <taxon>Stratiomyidae</taxon>
        <taxon>Hermetiinae</taxon>
        <taxon>Hermetia</taxon>
    </lineage>
</organism>
<proteinExistence type="inferred from homology"/>
<evidence type="ECO:0000256" key="8">
    <source>
        <dbReference type="PROSITE-ProRule" id="PRU00108"/>
    </source>
</evidence>
<dbReference type="PROSITE" id="PS00027">
    <property type="entry name" value="HOMEOBOX_1"/>
    <property type="match status" value="1"/>
</dbReference>
<feature type="compositionally biased region" description="Basic and acidic residues" evidence="10">
    <location>
        <begin position="325"/>
        <end position="342"/>
    </location>
</feature>
<feature type="region of interest" description="Disordered" evidence="10">
    <location>
        <begin position="521"/>
        <end position="619"/>
    </location>
</feature>
<keyword evidence="3" id="KW-0805">Transcription regulation</keyword>
<protein>
    <recommendedName>
        <fullName evidence="11">Homeobox domain-containing protein</fullName>
    </recommendedName>
</protein>
<feature type="compositionally biased region" description="Low complexity" evidence="10">
    <location>
        <begin position="588"/>
        <end position="614"/>
    </location>
</feature>
<keyword evidence="6" id="KW-0804">Transcription</keyword>
<keyword evidence="13" id="KW-1185">Reference proteome</keyword>
<evidence type="ECO:0000256" key="6">
    <source>
        <dbReference type="ARBA" id="ARBA00023163"/>
    </source>
</evidence>
<dbReference type="FunFam" id="1.10.10.60:FF:000071">
    <property type="entry name" value="Retinal homeobox gene 2"/>
    <property type="match status" value="1"/>
</dbReference>